<evidence type="ECO:0000313" key="2">
    <source>
        <dbReference type="Proteomes" id="UP000010472"/>
    </source>
</evidence>
<dbReference type="eggNOG" id="ENOG50331FS">
    <property type="taxonomic scope" value="Bacteria"/>
</dbReference>
<evidence type="ECO:0000313" key="1">
    <source>
        <dbReference type="EMBL" id="AFZ14722.1"/>
    </source>
</evidence>
<dbReference type="Proteomes" id="UP000010472">
    <property type="component" value="Chromosome"/>
</dbReference>
<dbReference type="KEGG" id="cep:Cri9333_3913"/>
<sequence length="88" mass="10193">MFIFLLPLKISKDVRNMTNYKFHDELSLAETAENLGKEAIKLGLIPSFVVRFFPDSRQFYIPDETKSEPLTPEEAYLQLKKLVEEAAK</sequence>
<proteinExistence type="predicted"/>
<organism evidence="1 2">
    <name type="scientific">Crinalium epipsammum PCC 9333</name>
    <dbReference type="NCBI Taxonomy" id="1173022"/>
    <lineage>
        <taxon>Bacteria</taxon>
        <taxon>Bacillati</taxon>
        <taxon>Cyanobacteriota</taxon>
        <taxon>Cyanophyceae</taxon>
        <taxon>Gomontiellales</taxon>
        <taxon>Gomontiellaceae</taxon>
        <taxon>Crinalium</taxon>
    </lineage>
</organism>
<dbReference type="EMBL" id="CP003620">
    <property type="protein sequence ID" value="AFZ14722.1"/>
    <property type="molecule type" value="Genomic_DNA"/>
</dbReference>
<gene>
    <name evidence="1" type="ORF">Cri9333_3913</name>
</gene>
<name>K9W4Q4_9CYAN</name>
<dbReference type="AlphaFoldDB" id="K9W4Q4"/>
<protein>
    <submittedName>
        <fullName evidence="1">Uncharacterized protein</fullName>
    </submittedName>
</protein>
<reference evidence="1 2" key="1">
    <citation type="submission" date="2012-06" db="EMBL/GenBank/DDBJ databases">
        <title>Finished chromosome of genome of Crinalium epipsammum PCC 9333.</title>
        <authorList>
            <consortium name="US DOE Joint Genome Institute"/>
            <person name="Gugger M."/>
            <person name="Coursin T."/>
            <person name="Rippka R."/>
            <person name="Tandeau De Marsac N."/>
            <person name="Huntemann M."/>
            <person name="Wei C.-L."/>
            <person name="Han J."/>
            <person name="Detter J.C."/>
            <person name="Han C."/>
            <person name="Tapia R."/>
            <person name="Davenport K."/>
            <person name="Daligault H."/>
            <person name="Erkkila T."/>
            <person name="Gu W."/>
            <person name="Munk A.C.C."/>
            <person name="Teshima H."/>
            <person name="Xu Y."/>
            <person name="Chain P."/>
            <person name="Chen A."/>
            <person name="Krypides N."/>
            <person name="Mavromatis K."/>
            <person name="Markowitz V."/>
            <person name="Szeto E."/>
            <person name="Ivanova N."/>
            <person name="Mikhailova N."/>
            <person name="Ovchinnikova G."/>
            <person name="Pagani I."/>
            <person name="Pati A."/>
            <person name="Goodwin L."/>
            <person name="Peters L."/>
            <person name="Pitluck S."/>
            <person name="Woyke T."/>
            <person name="Kerfeld C."/>
        </authorList>
    </citation>
    <scope>NUCLEOTIDE SEQUENCE [LARGE SCALE GENOMIC DNA]</scope>
    <source>
        <strain evidence="1 2">PCC 9333</strain>
    </source>
</reference>
<dbReference type="HOGENOM" id="CLU_182238_0_0_3"/>
<accession>K9W4Q4</accession>
<keyword evidence="2" id="KW-1185">Reference proteome</keyword>